<dbReference type="AlphaFoldDB" id="A0A5P8P279"/>
<keyword evidence="4" id="KW-1003">Cell membrane</keyword>
<evidence type="ECO:0000313" key="12">
    <source>
        <dbReference type="EMBL" id="QFR49717.1"/>
    </source>
</evidence>
<name>A0A5P8P279_9BACT</name>
<dbReference type="PANTHER" id="PTHR30151">
    <property type="entry name" value="ALKANE SULFONATE ABC TRANSPORTER-RELATED, MEMBRANE SUBUNIT"/>
    <property type="match status" value="1"/>
</dbReference>
<dbReference type="RefSeq" id="WP_152307664.1">
    <property type="nucleotide sequence ID" value="NZ_CP043617.1"/>
</dbReference>
<accession>A0A5P8P279</accession>
<dbReference type="InterPro" id="IPR005889">
    <property type="entry name" value="NtrB"/>
</dbReference>
<keyword evidence="7 10" id="KW-1133">Transmembrane helix</keyword>
<dbReference type="GO" id="GO:0042918">
    <property type="term" value="P:alkanesulfonate transmembrane transport"/>
    <property type="evidence" value="ECO:0007669"/>
    <property type="project" value="UniProtKB-ARBA"/>
</dbReference>
<evidence type="ECO:0000259" key="11">
    <source>
        <dbReference type="PROSITE" id="PS50928"/>
    </source>
</evidence>
<proteinExistence type="inferred from homology"/>
<sequence length="271" mass="30193">MKNELIKKILLPLLVFVLIIQVWSGISTIVDDFPTPSDTYVAAFGGVTSDGDEFVGVLSDPFYVENQDVKGIFWQILESLKRVFSGFILAILVGVPLGLLIGMSKNAQYAFDPFIQIFKPVSPLAWLPLLLFIFQDINMTAISTIFITSIWPIIINTALGVKSVSEDYMNVAKVLRFSPLEKIIQIILPVSVPYIFTGMRLSLGIAWLVIVAAEMLTGGIGIGFWIWDEYNNLNYHNIIIGIIVVGLIGYLLDLMMGKIANYFDYTKKGRA</sequence>
<feature type="domain" description="ABC transmembrane type-1" evidence="11">
    <location>
        <begin position="76"/>
        <end position="256"/>
    </location>
</feature>
<dbReference type="GO" id="GO:0006811">
    <property type="term" value="P:monoatomic ion transport"/>
    <property type="evidence" value="ECO:0007669"/>
    <property type="project" value="UniProtKB-KW"/>
</dbReference>
<evidence type="ECO:0000256" key="9">
    <source>
        <dbReference type="ARBA" id="ARBA00023136"/>
    </source>
</evidence>
<dbReference type="Proteomes" id="UP000326944">
    <property type="component" value="Chromosome"/>
</dbReference>
<keyword evidence="8" id="KW-0406">Ion transport</keyword>
<gene>
    <name evidence="12" type="primary">ntrB</name>
    <name evidence="12" type="ORF">FJR48_08205</name>
</gene>
<reference evidence="12 13" key="1">
    <citation type="submission" date="2019-09" db="EMBL/GenBank/DDBJ databases">
        <title>Sulfurimonas gotlandica sp. nov., a chemoautotrophic and psychrotolerant epsilonproteobacterium isolated from a pelagic redoxcline, and an emended description of the genus Sulfurimonas.</title>
        <authorList>
            <person name="Wang S."/>
            <person name="Jiang L."/>
            <person name="Shao S."/>
        </authorList>
    </citation>
    <scope>NUCLEOTIDE SEQUENCE [LARGE SCALE GENOMIC DNA]</scope>
    <source>
        <strain evidence="12 13">GYSZ_1</strain>
    </source>
</reference>
<keyword evidence="13" id="KW-1185">Reference proteome</keyword>
<comment type="similarity">
    <text evidence="10">Belongs to the binding-protein-dependent transport system permease family.</text>
</comment>
<keyword evidence="5" id="KW-0997">Cell inner membrane</keyword>
<dbReference type="Gene3D" id="1.10.3720.10">
    <property type="entry name" value="MetI-like"/>
    <property type="match status" value="1"/>
</dbReference>
<evidence type="ECO:0000256" key="2">
    <source>
        <dbReference type="ARBA" id="ARBA00004651"/>
    </source>
</evidence>
<dbReference type="Pfam" id="PF00528">
    <property type="entry name" value="BPD_transp_1"/>
    <property type="match status" value="1"/>
</dbReference>
<dbReference type="FunFam" id="1.10.3720.10:FF:000003">
    <property type="entry name" value="Aliphatic sulfonate ABC transporter permease"/>
    <property type="match status" value="1"/>
</dbReference>
<comment type="subcellular location">
    <subcellularLocation>
        <location evidence="1">Cell inner membrane</location>
    </subcellularLocation>
    <subcellularLocation>
        <location evidence="2 10">Cell membrane</location>
        <topology evidence="2 10">Multi-pass membrane protein</topology>
    </subcellularLocation>
</comment>
<protein>
    <submittedName>
        <fullName evidence="12">Nitrate ABC transporter permease</fullName>
    </submittedName>
</protein>
<evidence type="ECO:0000256" key="3">
    <source>
        <dbReference type="ARBA" id="ARBA00022448"/>
    </source>
</evidence>
<dbReference type="InterPro" id="IPR000515">
    <property type="entry name" value="MetI-like"/>
</dbReference>
<feature type="transmembrane region" description="Helical" evidence="10">
    <location>
        <begin position="124"/>
        <end position="154"/>
    </location>
</feature>
<evidence type="ECO:0000256" key="6">
    <source>
        <dbReference type="ARBA" id="ARBA00022692"/>
    </source>
</evidence>
<feature type="transmembrane region" description="Helical" evidence="10">
    <location>
        <begin position="83"/>
        <end position="103"/>
    </location>
</feature>
<keyword evidence="6 10" id="KW-0812">Transmembrane</keyword>
<dbReference type="PROSITE" id="PS50928">
    <property type="entry name" value="ABC_TM1"/>
    <property type="match status" value="1"/>
</dbReference>
<feature type="transmembrane region" description="Helical" evidence="10">
    <location>
        <begin position="233"/>
        <end position="252"/>
    </location>
</feature>
<dbReference type="OrthoDB" id="5322475at2"/>
<keyword evidence="3 10" id="KW-0813">Transport</keyword>
<evidence type="ECO:0000256" key="7">
    <source>
        <dbReference type="ARBA" id="ARBA00022989"/>
    </source>
</evidence>
<evidence type="ECO:0000256" key="10">
    <source>
        <dbReference type="RuleBase" id="RU363032"/>
    </source>
</evidence>
<feature type="transmembrane region" description="Helical" evidence="10">
    <location>
        <begin position="203"/>
        <end position="227"/>
    </location>
</feature>
<organism evidence="12 13">
    <name type="scientific">Sulfurimonas lithotrophica</name>
    <dbReference type="NCBI Taxonomy" id="2590022"/>
    <lineage>
        <taxon>Bacteria</taxon>
        <taxon>Pseudomonadati</taxon>
        <taxon>Campylobacterota</taxon>
        <taxon>Epsilonproteobacteria</taxon>
        <taxon>Campylobacterales</taxon>
        <taxon>Sulfurimonadaceae</taxon>
        <taxon>Sulfurimonas</taxon>
    </lineage>
</organism>
<dbReference type="EMBL" id="CP043617">
    <property type="protein sequence ID" value="QFR49717.1"/>
    <property type="molecule type" value="Genomic_DNA"/>
</dbReference>
<dbReference type="GO" id="GO:0005886">
    <property type="term" value="C:plasma membrane"/>
    <property type="evidence" value="ECO:0007669"/>
    <property type="project" value="UniProtKB-SubCell"/>
</dbReference>
<evidence type="ECO:0000256" key="5">
    <source>
        <dbReference type="ARBA" id="ARBA00022519"/>
    </source>
</evidence>
<evidence type="ECO:0000256" key="4">
    <source>
        <dbReference type="ARBA" id="ARBA00022475"/>
    </source>
</evidence>
<evidence type="ECO:0000313" key="13">
    <source>
        <dbReference type="Proteomes" id="UP000326944"/>
    </source>
</evidence>
<dbReference type="NCBIfam" id="TIGR01183">
    <property type="entry name" value="ntrB"/>
    <property type="match status" value="1"/>
</dbReference>
<dbReference type="PANTHER" id="PTHR30151:SF7">
    <property type="entry name" value="NITRATE IMPORT PERMEASE PROTEIN NRTB"/>
    <property type="match status" value="1"/>
</dbReference>
<dbReference type="KEGG" id="sulg:FJR48_08205"/>
<dbReference type="SUPFAM" id="SSF161098">
    <property type="entry name" value="MetI-like"/>
    <property type="match status" value="1"/>
</dbReference>
<evidence type="ECO:0000256" key="8">
    <source>
        <dbReference type="ARBA" id="ARBA00023065"/>
    </source>
</evidence>
<keyword evidence="9 10" id="KW-0472">Membrane</keyword>
<dbReference type="GO" id="GO:0015112">
    <property type="term" value="F:nitrate transmembrane transporter activity"/>
    <property type="evidence" value="ECO:0007669"/>
    <property type="project" value="InterPro"/>
</dbReference>
<evidence type="ECO:0000256" key="1">
    <source>
        <dbReference type="ARBA" id="ARBA00004533"/>
    </source>
</evidence>
<dbReference type="InterPro" id="IPR035906">
    <property type="entry name" value="MetI-like_sf"/>
</dbReference>